<dbReference type="Proteomes" id="UP000279089">
    <property type="component" value="Unassembled WGS sequence"/>
</dbReference>
<organism evidence="1 2">
    <name type="scientific">Chitinophaga barathri</name>
    <dbReference type="NCBI Taxonomy" id="1647451"/>
    <lineage>
        <taxon>Bacteria</taxon>
        <taxon>Pseudomonadati</taxon>
        <taxon>Bacteroidota</taxon>
        <taxon>Chitinophagia</taxon>
        <taxon>Chitinophagales</taxon>
        <taxon>Chitinophagaceae</taxon>
        <taxon>Chitinophaga</taxon>
    </lineage>
</organism>
<reference evidence="2" key="1">
    <citation type="submission" date="2018-11" db="EMBL/GenBank/DDBJ databases">
        <title>Chitinophaga lutea sp.nov., isolate from arsenic contaminated soil.</title>
        <authorList>
            <person name="Zong Y."/>
        </authorList>
    </citation>
    <scope>NUCLEOTIDE SEQUENCE [LARGE SCALE GENOMIC DNA]</scope>
    <source>
        <strain evidence="2">YLT18</strain>
    </source>
</reference>
<evidence type="ECO:0000313" key="1">
    <source>
        <dbReference type="EMBL" id="RPD39992.1"/>
    </source>
</evidence>
<protein>
    <recommendedName>
        <fullName evidence="3">Lipoprotein</fullName>
    </recommendedName>
</protein>
<dbReference type="EMBL" id="RMBX01000009">
    <property type="protein sequence ID" value="RPD39992.1"/>
    <property type="molecule type" value="Genomic_DNA"/>
</dbReference>
<dbReference type="AlphaFoldDB" id="A0A3N4M8Q2"/>
<accession>A0A3N4M8Q2</accession>
<dbReference type="OrthoDB" id="983030at2"/>
<gene>
    <name evidence="1" type="ORF">EG028_17890</name>
</gene>
<proteinExistence type="predicted"/>
<name>A0A3N4M8Q2_9BACT</name>
<keyword evidence="2" id="KW-1185">Reference proteome</keyword>
<comment type="caution">
    <text evidence="1">The sequence shown here is derived from an EMBL/GenBank/DDBJ whole genome shotgun (WGS) entry which is preliminary data.</text>
</comment>
<evidence type="ECO:0008006" key="3">
    <source>
        <dbReference type="Google" id="ProtNLM"/>
    </source>
</evidence>
<sequence length="133" mass="15495">MRYLLFSMLLFASCNSAPEQQQNECEQFRNGEFWYQHEGQSRYSIIRKDSIQQEIEHTSGKMVTLSVKWISPCEYELRYISSMPAEPDSVQAAQKAMVLKTTITRTGEDFYEYSSRAEGADFVLKGTLRRLKK</sequence>
<dbReference type="RefSeq" id="WP_120517722.1">
    <property type="nucleotide sequence ID" value="NZ_QXZY01000010.1"/>
</dbReference>
<evidence type="ECO:0000313" key="2">
    <source>
        <dbReference type="Proteomes" id="UP000279089"/>
    </source>
</evidence>